<comment type="caution">
    <text evidence="2">The sequence shown here is derived from an EMBL/GenBank/DDBJ whole genome shotgun (WGS) entry which is preliminary data.</text>
</comment>
<feature type="chain" id="PRO_5041725988" description="Lipoprotein" evidence="1">
    <location>
        <begin position="25"/>
        <end position="239"/>
    </location>
</feature>
<keyword evidence="1" id="KW-0732">Signal</keyword>
<dbReference type="EMBL" id="VZAP01000110">
    <property type="protein sequence ID" value="MQO92727.1"/>
    <property type="molecule type" value="Genomic_DNA"/>
</dbReference>
<proteinExistence type="predicted"/>
<reference evidence="3" key="1">
    <citation type="submission" date="2019-09" db="EMBL/GenBank/DDBJ databases">
        <title>Distinct polysaccharide growth profiles of human intestinal Prevotella copri isolates.</title>
        <authorList>
            <person name="Fehlner-Peach H."/>
            <person name="Magnabosco C."/>
            <person name="Raghavan V."/>
            <person name="Scher J.U."/>
            <person name="Tett A."/>
            <person name="Cox L.M."/>
            <person name="Gottsegen C."/>
            <person name="Watters A."/>
            <person name="Wiltshire- Gordon J.D."/>
            <person name="Segata N."/>
            <person name="Bonneau R."/>
            <person name="Littman D.R."/>
        </authorList>
    </citation>
    <scope>NUCLEOTIDE SEQUENCE [LARGE SCALE GENOMIC DNA]</scope>
    <source>
        <strain evidence="3">iAU3127</strain>
    </source>
</reference>
<protein>
    <recommendedName>
        <fullName evidence="4">Lipoprotein</fullName>
    </recommendedName>
</protein>
<sequence>MKKFNRIWMWMAIAAASFSFTSCDDDYYWHDDYYWYDDYNHGGWGWNQGDWNNGSNGSQDDDLLLEAQTLTGDWRGSVMLSELAEDGQSRNNYSFNTEMTFYQAGDKVNSLSGNGVEVDYADDGSNESQTLKFTWYIDKNGDIYIRYNSGATYVMDAGAKQYGFHLGQEDGKMFDTFYGYMIGTGKAKGDVMYIDLERYDPSGARKKTRSAATDSVAPGFGKATGRAFMPHAIKKLPRR</sequence>
<accession>A0AA90VJZ9</accession>
<evidence type="ECO:0000313" key="2">
    <source>
        <dbReference type="EMBL" id="MQO92727.1"/>
    </source>
</evidence>
<evidence type="ECO:0008006" key="4">
    <source>
        <dbReference type="Google" id="ProtNLM"/>
    </source>
</evidence>
<evidence type="ECO:0000256" key="1">
    <source>
        <dbReference type="SAM" id="SignalP"/>
    </source>
</evidence>
<dbReference type="PROSITE" id="PS51257">
    <property type="entry name" value="PROKAR_LIPOPROTEIN"/>
    <property type="match status" value="1"/>
</dbReference>
<name>A0AA90VJZ9_9BACT</name>
<dbReference type="RefSeq" id="WP_153138615.1">
    <property type="nucleotide sequence ID" value="NZ_VZAP01000110.1"/>
</dbReference>
<gene>
    <name evidence="2" type="ORF">F7D31_08655</name>
</gene>
<organism evidence="2 3">
    <name type="scientific">Segatella copri</name>
    <dbReference type="NCBI Taxonomy" id="165179"/>
    <lineage>
        <taxon>Bacteria</taxon>
        <taxon>Pseudomonadati</taxon>
        <taxon>Bacteroidota</taxon>
        <taxon>Bacteroidia</taxon>
        <taxon>Bacteroidales</taxon>
        <taxon>Prevotellaceae</taxon>
        <taxon>Segatella</taxon>
    </lineage>
</organism>
<dbReference type="AlphaFoldDB" id="A0AA90VJZ9"/>
<feature type="signal peptide" evidence="1">
    <location>
        <begin position="1"/>
        <end position="24"/>
    </location>
</feature>
<evidence type="ECO:0000313" key="3">
    <source>
        <dbReference type="Proteomes" id="UP000421283"/>
    </source>
</evidence>
<dbReference type="Proteomes" id="UP000421283">
    <property type="component" value="Unassembled WGS sequence"/>
</dbReference>